<comment type="catalytic activity">
    <reaction evidence="46">
        <text>2-(9Z-octadecenoyl)-glycerol + H2O = glycerol + (9Z)-octadecenoate + H(+)</text>
        <dbReference type="Rhea" id="RHEA:38491"/>
        <dbReference type="ChEBI" id="CHEBI:15377"/>
        <dbReference type="ChEBI" id="CHEBI:15378"/>
        <dbReference type="ChEBI" id="CHEBI:17754"/>
        <dbReference type="ChEBI" id="CHEBI:30823"/>
        <dbReference type="ChEBI" id="CHEBI:73990"/>
    </reaction>
    <physiologicalReaction direction="left-to-right" evidence="46">
        <dbReference type="Rhea" id="RHEA:38492"/>
    </physiologicalReaction>
</comment>
<dbReference type="InterPro" id="IPR038885">
    <property type="entry name" value="PLB1"/>
</dbReference>
<keyword evidence="15" id="KW-0325">Glycoprotein</keyword>
<dbReference type="InterPro" id="IPR036514">
    <property type="entry name" value="SGNH_hydro_sf"/>
</dbReference>
<comment type="catalytic activity">
    <reaction evidence="17">
        <text>a triacylglycerol + H2O = a diacylglycerol + a fatty acid + H(+)</text>
        <dbReference type="Rhea" id="RHEA:12044"/>
        <dbReference type="ChEBI" id="CHEBI:15377"/>
        <dbReference type="ChEBI" id="CHEBI:15378"/>
        <dbReference type="ChEBI" id="CHEBI:17855"/>
        <dbReference type="ChEBI" id="CHEBI:18035"/>
        <dbReference type="ChEBI" id="CHEBI:28868"/>
        <dbReference type="EC" id="3.1.1.3"/>
    </reaction>
    <physiologicalReaction direction="left-to-right" evidence="17">
        <dbReference type="Rhea" id="RHEA:12045"/>
    </physiologicalReaction>
</comment>
<sequence>MLLSCLWLSTLLASVCCLSLHVKVKDATDKVVKLSAEEKAEEWKKIYSNAPDVQAPTFNCQVDRTPRTPSSVHELRPQDINVIAALGDSITAGMAAGAESMLEIMGEWRGHSWSIGGRNSYEMGIRTMPNILRKFSEFLRGFSTDEVDVDDQAAGFNVAVSGSTAEDILEQAQDMVRKMNANTDVDFANDWKLVTLLIGGNDLCRVCDDWDLLGPENYLNNVRSTLDHFHFNMPRALINVVLMFDITPLPIMSDNILCDGWQDIACPCATDPDDRQRLREIQRAYGHVLQELIASNRYEDRDDFTVVLQPTLYDATPPMDENGRPRREYWSPDCFHPGLLGHYACGIGLWNGMFEPVGNKTTVLNWEPTEIKCPTAERPYIFTANNSASAPGELVKQTIYPTIEL</sequence>
<comment type="catalytic activity">
    <reaction evidence="29">
        <text>2,3-di-(9Z)-octadecenoyl-sn-glycerol + H2O = 3-(9Z-octadecenoyl)-sn-glycerol + (9Z)-octadecenoate + H(+)</text>
        <dbReference type="Rhea" id="RHEA:42604"/>
        <dbReference type="ChEBI" id="CHEBI:15377"/>
        <dbReference type="ChEBI" id="CHEBI:15378"/>
        <dbReference type="ChEBI" id="CHEBI:30823"/>
        <dbReference type="ChEBI" id="CHEBI:75824"/>
        <dbReference type="ChEBI" id="CHEBI:75938"/>
    </reaction>
    <physiologicalReaction direction="left-to-right" evidence="29">
        <dbReference type="Rhea" id="RHEA:42605"/>
    </physiologicalReaction>
</comment>
<evidence type="ECO:0000313" key="48">
    <source>
        <dbReference type="EMBL" id="CAH1797469.1"/>
    </source>
</evidence>
<name>A0A8S4PXK2_OWEFU</name>
<comment type="catalytic activity">
    <reaction evidence="28">
        <text>1-hexadecanoyl-2-(9Z)-octadecenoyl-3-octadecanoyl-sn-glycerol + H2O = 1-hexadecanoyl-2-(9Z-octadecenoyl)-sn-glycerol + octadecanoate + H(+)</text>
        <dbReference type="Rhea" id="RHEA:41111"/>
        <dbReference type="ChEBI" id="CHEBI:15377"/>
        <dbReference type="ChEBI" id="CHEBI:15378"/>
        <dbReference type="ChEBI" id="CHEBI:25629"/>
        <dbReference type="ChEBI" id="CHEBI:75466"/>
        <dbReference type="ChEBI" id="CHEBI:77623"/>
    </reaction>
    <physiologicalReaction direction="left-to-right" evidence="28">
        <dbReference type="Rhea" id="RHEA:41112"/>
    </physiologicalReaction>
</comment>
<keyword evidence="10" id="KW-0677">Repeat</keyword>
<dbReference type="GO" id="GO:0004623">
    <property type="term" value="F:phospholipase A2 activity"/>
    <property type="evidence" value="ECO:0007669"/>
    <property type="project" value="UniProtKB-EC"/>
</dbReference>
<evidence type="ECO:0000256" key="2">
    <source>
        <dbReference type="ARBA" id="ARBA00009979"/>
    </source>
</evidence>
<comment type="catalytic activity">
    <reaction evidence="36">
        <text>1,2,3-tri-(9Z-octadecenoyl)-glycerol + H2O = di-(9Z)-octadecenoylglycerol + (9Z)-octadecenoate + H(+)</text>
        <dbReference type="Rhea" id="RHEA:38575"/>
        <dbReference type="ChEBI" id="CHEBI:15377"/>
        <dbReference type="ChEBI" id="CHEBI:15378"/>
        <dbReference type="ChEBI" id="CHEBI:30823"/>
        <dbReference type="ChEBI" id="CHEBI:53753"/>
        <dbReference type="ChEBI" id="CHEBI:75945"/>
    </reaction>
    <physiologicalReaction direction="left-to-right" evidence="36">
        <dbReference type="Rhea" id="RHEA:38576"/>
    </physiologicalReaction>
</comment>
<evidence type="ECO:0000256" key="16">
    <source>
        <dbReference type="ARBA" id="ARBA00023264"/>
    </source>
</evidence>
<dbReference type="InterPro" id="IPR008265">
    <property type="entry name" value="Lipase_GDSL_AS"/>
</dbReference>
<keyword evidence="16" id="KW-1208">Phospholipid metabolism</keyword>
<evidence type="ECO:0000256" key="11">
    <source>
        <dbReference type="ARBA" id="ARBA00022801"/>
    </source>
</evidence>
<feature type="chain" id="PRO_5035754953" description="Phospholipase B1, membrane-associated" evidence="47">
    <location>
        <begin position="18"/>
        <end position="405"/>
    </location>
</feature>
<evidence type="ECO:0000256" key="8">
    <source>
        <dbReference type="ARBA" id="ARBA00022692"/>
    </source>
</evidence>
<evidence type="ECO:0000256" key="23">
    <source>
        <dbReference type="ARBA" id="ARBA00033022"/>
    </source>
</evidence>
<evidence type="ECO:0000256" key="44">
    <source>
        <dbReference type="ARBA" id="ARBA00049363"/>
    </source>
</evidence>
<keyword evidence="13" id="KW-0443">Lipid metabolism</keyword>
<dbReference type="PROSITE" id="PS01098">
    <property type="entry name" value="LIPASE_GDSL_SER"/>
    <property type="match status" value="1"/>
</dbReference>
<evidence type="ECO:0000256" key="22">
    <source>
        <dbReference type="ARBA" id="ARBA00031485"/>
    </source>
</evidence>
<comment type="catalytic activity">
    <reaction evidence="42">
        <text>1-O-hexadecyl-2-(9Z)-octadecenoyl-sn-glycero-3-phosphocholine + H2O = 1-O-hexadecyl-sn-glycero-3-phosphocholine + (9Z)-octadecenoate + H(+)</text>
        <dbReference type="Rhea" id="RHEA:40915"/>
        <dbReference type="ChEBI" id="CHEBI:15377"/>
        <dbReference type="ChEBI" id="CHEBI:15378"/>
        <dbReference type="ChEBI" id="CHEBI:30823"/>
        <dbReference type="ChEBI" id="CHEBI:34112"/>
        <dbReference type="ChEBI" id="CHEBI:64496"/>
    </reaction>
    <physiologicalReaction direction="left-to-right" evidence="42">
        <dbReference type="Rhea" id="RHEA:40916"/>
    </physiologicalReaction>
</comment>
<evidence type="ECO:0000256" key="33">
    <source>
        <dbReference type="ARBA" id="ARBA00048227"/>
    </source>
</evidence>
<comment type="subcellular location">
    <subcellularLocation>
        <location evidence="1">Apical cell membrane</location>
        <topology evidence="1">Single-pass type I membrane protein</topology>
    </subcellularLocation>
</comment>
<keyword evidence="49" id="KW-1185">Reference proteome</keyword>
<evidence type="ECO:0000256" key="24">
    <source>
        <dbReference type="ARBA" id="ARBA00045916"/>
    </source>
</evidence>
<evidence type="ECO:0000256" key="10">
    <source>
        <dbReference type="ARBA" id="ARBA00022737"/>
    </source>
</evidence>
<comment type="catalytic activity">
    <reaction evidence="38">
        <text>1-hexadecanoyl-2-(9Z-octadecenoyl)-sn-glycero-3-phosphoethanolamine + H2O = 1-hexadecanoyl-sn-glycero-3-phosphoethanolamine + (9Z)-octadecenoate + H(+)</text>
        <dbReference type="Rhea" id="RHEA:40911"/>
        <dbReference type="ChEBI" id="CHEBI:15377"/>
        <dbReference type="ChEBI" id="CHEBI:15378"/>
        <dbReference type="ChEBI" id="CHEBI:30823"/>
        <dbReference type="ChEBI" id="CHEBI:73004"/>
        <dbReference type="ChEBI" id="CHEBI:73007"/>
    </reaction>
    <physiologicalReaction direction="left-to-right" evidence="38">
        <dbReference type="Rhea" id="RHEA:40912"/>
    </physiologicalReaction>
</comment>
<dbReference type="EC" id="3.1.1.4" evidence="4"/>
<keyword evidence="12" id="KW-1133">Transmembrane helix</keyword>
<comment type="catalytic activity">
    <reaction evidence="19">
        <text>a 1,2-diacyl-sn-glycero-3-phosphocholine + H2O = a 1-acyl-sn-glycero-3-phosphocholine + a fatty acid + H(+)</text>
        <dbReference type="Rhea" id="RHEA:15801"/>
        <dbReference type="ChEBI" id="CHEBI:15377"/>
        <dbReference type="ChEBI" id="CHEBI:15378"/>
        <dbReference type="ChEBI" id="CHEBI:28868"/>
        <dbReference type="ChEBI" id="CHEBI:57643"/>
        <dbReference type="ChEBI" id="CHEBI:58168"/>
        <dbReference type="EC" id="3.1.1.4"/>
    </reaction>
    <physiologicalReaction direction="left-to-right" evidence="19">
        <dbReference type="Rhea" id="RHEA:15802"/>
    </physiologicalReaction>
</comment>
<comment type="catalytic activity">
    <reaction evidence="31">
        <text>a 1-O-alkyl-2-acyl-sn-glycero-3-phosphocholine + H2O = a 1-O-alkyl-sn-glycero-3-phosphocholine + a fatty acid + H(+)</text>
        <dbReference type="Rhea" id="RHEA:36231"/>
        <dbReference type="ChEBI" id="CHEBI:15377"/>
        <dbReference type="ChEBI" id="CHEBI:15378"/>
        <dbReference type="ChEBI" id="CHEBI:28868"/>
        <dbReference type="ChEBI" id="CHEBI:30909"/>
        <dbReference type="ChEBI" id="CHEBI:36702"/>
        <dbReference type="EC" id="3.1.1.4"/>
    </reaction>
    <physiologicalReaction direction="left-to-right" evidence="31">
        <dbReference type="Rhea" id="RHEA:36232"/>
    </physiologicalReaction>
</comment>
<evidence type="ECO:0000256" key="3">
    <source>
        <dbReference type="ARBA" id="ARBA00013274"/>
    </source>
</evidence>
<evidence type="ECO:0000256" key="9">
    <source>
        <dbReference type="ARBA" id="ARBA00022729"/>
    </source>
</evidence>
<evidence type="ECO:0000256" key="17">
    <source>
        <dbReference type="ARBA" id="ARBA00023369"/>
    </source>
</evidence>
<evidence type="ECO:0000256" key="39">
    <source>
        <dbReference type="ARBA" id="ARBA00048656"/>
    </source>
</evidence>
<comment type="catalytic activity">
    <reaction evidence="41">
        <text>1,3-dihexadecanoyl-2-(9Z-octadecenoyl)glycerol + H2O = 1,3-dihexadecanoylglycerol + (9Z)-octadecenoate + H(+)</text>
        <dbReference type="Rhea" id="RHEA:40983"/>
        <dbReference type="ChEBI" id="CHEBI:15377"/>
        <dbReference type="ChEBI" id="CHEBI:15378"/>
        <dbReference type="ChEBI" id="CHEBI:30823"/>
        <dbReference type="ChEBI" id="CHEBI:75688"/>
        <dbReference type="ChEBI" id="CHEBI:77619"/>
    </reaction>
    <physiologicalReaction direction="left-to-right" evidence="41">
        <dbReference type="Rhea" id="RHEA:40984"/>
    </physiologicalReaction>
</comment>
<evidence type="ECO:0000256" key="25">
    <source>
        <dbReference type="ARBA" id="ARBA00047324"/>
    </source>
</evidence>
<evidence type="ECO:0000256" key="36">
    <source>
        <dbReference type="ARBA" id="ARBA00048386"/>
    </source>
</evidence>
<evidence type="ECO:0000256" key="12">
    <source>
        <dbReference type="ARBA" id="ARBA00022989"/>
    </source>
</evidence>
<dbReference type="GO" id="GO:0004806">
    <property type="term" value="F:triacylglycerol lipase activity"/>
    <property type="evidence" value="ECO:0007669"/>
    <property type="project" value="UniProtKB-EC"/>
</dbReference>
<evidence type="ECO:0000256" key="35">
    <source>
        <dbReference type="ARBA" id="ARBA00048374"/>
    </source>
</evidence>
<dbReference type="OrthoDB" id="10265800at2759"/>
<evidence type="ECO:0000256" key="28">
    <source>
        <dbReference type="ARBA" id="ARBA00047459"/>
    </source>
</evidence>
<evidence type="ECO:0000256" key="29">
    <source>
        <dbReference type="ARBA" id="ARBA00048011"/>
    </source>
</evidence>
<evidence type="ECO:0000256" key="19">
    <source>
        <dbReference type="ARBA" id="ARBA00023422"/>
    </source>
</evidence>
<evidence type="ECO:0000256" key="45">
    <source>
        <dbReference type="ARBA" id="ARBA00049372"/>
    </source>
</evidence>
<comment type="catalytic activity">
    <reaction evidence="45">
        <text>1,3-di-(9Z-octadecenoyl)-glycerol + H2O = 1-(9Z-octadecenoyl)-glycerol + (9Z)-octadecenoate + H(+)</text>
        <dbReference type="Rhea" id="RHEA:39939"/>
        <dbReference type="ChEBI" id="CHEBI:15377"/>
        <dbReference type="ChEBI" id="CHEBI:15378"/>
        <dbReference type="ChEBI" id="CHEBI:30823"/>
        <dbReference type="ChEBI" id="CHEBI:75342"/>
        <dbReference type="ChEBI" id="CHEBI:75735"/>
    </reaction>
    <physiologicalReaction direction="left-to-right" evidence="45">
        <dbReference type="Rhea" id="RHEA:39940"/>
    </physiologicalReaction>
</comment>
<comment type="catalytic activity">
    <reaction evidence="26">
        <text>1,3-dihexadecanoyl-2-(9Z-octadecenoyl)glycerol + H2O = 1-hexadecanoyl-2-(9Z-octadecenoyl)-glycerol + hexadecanoate + H(+)</text>
        <dbReference type="Rhea" id="RHEA:40979"/>
        <dbReference type="ChEBI" id="CHEBI:7896"/>
        <dbReference type="ChEBI" id="CHEBI:15377"/>
        <dbReference type="ChEBI" id="CHEBI:15378"/>
        <dbReference type="ChEBI" id="CHEBI:75585"/>
        <dbReference type="ChEBI" id="CHEBI:75688"/>
    </reaction>
    <physiologicalReaction direction="left-to-right" evidence="26">
        <dbReference type="Rhea" id="RHEA:40980"/>
    </physiologicalReaction>
</comment>
<comment type="caution">
    <text evidence="48">The sequence shown here is derived from an EMBL/GenBank/DDBJ whole genome shotgun (WGS) entry which is preliminary data.</text>
</comment>
<comment type="catalytic activity">
    <reaction evidence="34">
        <text>1-hexadecanoyl-2-(9Z,12Z-octadecadienoyl)-sn-glycero-3-phosphocholine + H2O = 2-(9Z,12Z-octadecadienoyl)-sn-glycero-3-phosphocholine + hexadecanoate + H(+)</text>
        <dbReference type="Rhea" id="RHEA:40971"/>
        <dbReference type="ChEBI" id="CHEBI:7896"/>
        <dbReference type="ChEBI" id="CHEBI:15377"/>
        <dbReference type="ChEBI" id="CHEBI:15378"/>
        <dbReference type="ChEBI" id="CHEBI:73002"/>
        <dbReference type="ChEBI" id="CHEBI:76084"/>
    </reaction>
    <physiologicalReaction direction="left-to-right" evidence="34">
        <dbReference type="Rhea" id="RHEA:40972"/>
    </physiologicalReaction>
</comment>
<keyword evidence="9 47" id="KW-0732">Signal</keyword>
<dbReference type="Pfam" id="PF00657">
    <property type="entry name" value="Lipase_GDSL"/>
    <property type="match status" value="1"/>
</dbReference>
<comment type="function">
    <text evidence="24">Calcium-independent membrane-associated phospholipase that catalyzes complete diacylation of phospholipids by hydrolyzing both sn-1 and sn-2 fatty acyl chains attached to the glycerol backbone (phospholipase B activity). Has dual phospholipase and lysophospholipase activities toward diacylphospholipids. Preferentially cleaves sn-2 ester bonds over sn-1 bonds. Acts as a lipase toward glycerolipid substrates. Hydrolyzes fatty acyl chains of diacylglycerols with preference for the sn-2 position and of triacylglycerols with not positional selectivity. May also hydrolyze long chain retinyl esters such as retinyl palmitate. May contribute to digestion of dietary phospholipids, glycerolipids and retinoids, facilitating lipid absorption at the brush border.</text>
</comment>
<keyword evidence="14" id="KW-0472">Membrane</keyword>
<evidence type="ECO:0000313" key="49">
    <source>
        <dbReference type="Proteomes" id="UP000749559"/>
    </source>
</evidence>
<evidence type="ECO:0000256" key="26">
    <source>
        <dbReference type="ARBA" id="ARBA00047363"/>
    </source>
</evidence>
<evidence type="ECO:0000256" key="46">
    <source>
        <dbReference type="ARBA" id="ARBA00049461"/>
    </source>
</evidence>
<comment type="catalytic activity">
    <reaction evidence="37">
        <text>a 1-acyl-sn-glycero-3-phosphocholine + H2O = sn-glycerol 3-phosphocholine + a fatty acid + H(+)</text>
        <dbReference type="Rhea" id="RHEA:15177"/>
        <dbReference type="ChEBI" id="CHEBI:15377"/>
        <dbReference type="ChEBI" id="CHEBI:15378"/>
        <dbReference type="ChEBI" id="CHEBI:16870"/>
        <dbReference type="ChEBI" id="CHEBI:28868"/>
        <dbReference type="ChEBI" id="CHEBI:58168"/>
        <dbReference type="EC" id="3.1.1.5"/>
    </reaction>
    <physiologicalReaction direction="left-to-right" evidence="37">
        <dbReference type="Rhea" id="RHEA:15178"/>
    </physiologicalReaction>
</comment>
<evidence type="ECO:0000256" key="47">
    <source>
        <dbReference type="SAM" id="SignalP"/>
    </source>
</evidence>
<dbReference type="FunFam" id="3.40.50.1110:FF:000005">
    <property type="entry name" value="Phospholipase B1"/>
    <property type="match status" value="1"/>
</dbReference>
<comment type="catalytic activity">
    <reaction evidence="44">
        <text>1,2-dihexadecanoyl-sn-glycero-3-phosphocholine + 2 H2O = sn-glycerol 3-phosphocholine + 2 hexadecanoate + 2 H(+)</text>
        <dbReference type="Rhea" id="RHEA:40975"/>
        <dbReference type="ChEBI" id="CHEBI:7896"/>
        <dbReference type="ChEBI" id="CHEBI:15377"/>
        <dbReference type="ChEBI" id="CHEBI:15378"/>
        <dbReference type="ChEBI" id="CHEBI:16870"/>
        <dbReference type="ChEBI" id="CHEBI:72999"/>
    </reaction>
    <physiologicalReaction direction="left-to-right" evidence="44">
        <dbReference type="Rhea" id="RHEA:40976"/>
    </physiologicalReaction>
</comment>
<dbReference type="SUPFAM" id="SSF52266">
    <property type="entry name" value="SGNH hydrolase"/>
    <property type="match status" value="1"/>
</dbReference>
<comment type="catalytic activity">
    <reaction evidence="35">
        <text>1-octadecanoyl-2-(9Z,12Z)-octadecadienoyl-sn-glycerol + H2O = 1-octadecanoyl-sn-glycerol + (9Z,12Z)-octadecadienoate + H(+)</text>
        <dbReference type="Rhea" id="RHEA:40927"/>
        <dbReference type="ChEBI" id="CHEBI:15377"/>
        <dbReference type="ChEBI" id="CHEBI:15378"/>
        <dbReference type="ChEBI" id="CHEBI:30245"/>
        <dbReference type="ChEBI" id="CHEBI:75550"/>
        <dbReference type="ChEBI" id="CHEBI:77097"/>
    </reaction>
    <physiologicalReaction direction="left-to-right" evidence="35">
        <dbReference type="Rhea" id="RHEA:40928"/>
    </physiologicalReaction>
</comment>
<evidence type="ECO:0000256" key="40">
    <source>
        <dbReference type="ARBA" id="ARBA00048699"/>
    </source>
</evidence>
<evidence type="ECO:0000256" key="37">
    <source>
        <dbReference type="ARBA" id="ARBA00048454"/>
    </source>
</evidence>
<reference evidence="48" key="1">
    <citation type="submission" date="2022-03" db="EMBL/GenBank/DDBJ databases">
        <authorList>
            <person name="Martin C."/>
        </authorList>
    </citation>
    <scope>NUCLEOTIDE SEQUENCE</scope>
</reference>
<accession>A0A8S4PXK2</accession>
<organism evidence="48 49">
    <name type="scientific">Owenia fusiformis</name>
    <name type="common">Polychaete worm</name>
    <dbReference type="NCBI Taxonomy" id="6347"/>
    <lineage>
        <taxon>Eukaryota</taxon>
        <taxon>Metazoa</taxon>
        <taxon>Spiralia</taxon>
        <taxon>Lophotrochozoa</taxon>
        <taxon>Annelida</taxon>
        <taxon>Polychaeta</taxon>
        <taxon>Sedentaria</taxon>
        <taxon>Canalipalpata</taxon>
        <taxon>Sabellida</taxon>
        <taxon>Oweniida</taxon>
        <taxon>Oweniidae</taxon>
        <taxon>Owenia</taxon>
    </lineage>
</organism>
<dbReference type="Proteomes" id="UP000749559">
    <property type="component" value="Unassembled WGS sequence"/>
</dbReference>
<comment type="catalytic activity">
    <reaction evidence="40">
        <text>1-hexadecanoyl-2-(9Z-octadecenoyl)-sn-glycero-3-phosphocholine + H2O = 1-hexadecanoyl-sn-glycero-3-phosphocholine + (9Z)-octadecenoate + H(+)</text>
        <dbReference type="Rhea" id="RHEA:38779"/>
        <dbReference type="ChEBI" id="CHEBI:15377"/>
        <dbReference type="ChEBI" id="CHEBI:15378"/>
        <dbReference type="ChEBI" id="CHEBI:30823"/>
        <dbReference type="ChEBI" id="CHEBI:72998"/>
        <dbReference type="ChEBI" id="CHEBI:73001"/>
    </reaction>
    <physiologicalReaction direction="left-to-right" evidence="40">
        <dbReference type="Rhea" id="RHEA:38780"/>
    </physiologicalReaction>
</comment>
<dbReference type="InterPro" id="IPR035547">
    <property type="entry name" value="Phospholipase_B"/>
</dbReference>
<comment type="catalytic activity">
    <reaction evidence="18">
        <text>1-hexadecanoyl-2-(9Z,12Z-octadecadienoyl)-sn-glycero-3-phosphocholine + H2O = (9Z,12Z)-octadecadienoate + 1-hexadecanoyl-sn-glycero-3-phosphocholine + H(+)</text>
        <dbReference type="Rhea" id="RHEA:40811"/>
        <dbReference type="ChEBI" id="CHEBI:15377"/>
        <dbReference type="ChEBI" id="CHEBI:15378"/>
        <dbReference type="ChEBI" id="CHEBI:30245"/>
        <dbReference type="ChEBI" id="CHEBI:72998"/>
        <dbReference type="ChEBI" id="CHEBI:73002"/>
    </reaction>
    <physiologicalReaction direction="left-to-right" evidence="18">
        <dbReference type="Rhea" id="RHEA:40812"/>
    </physiologicalReaction>
</comment>
<dbReference type="PANTHER" id="PTHR21325">
    <property type="entry name" value="PHOSPHOLIPASE B, PLB1"/>
    <property type="match status" value="1"/>
</dbReference>
<evidence type="ECO:0000256" key="6">
    <source>
        <dbReference type="ARBA" id="ARBA00015133"/>
    </source>
</evidence>
<evidence type="ECO:0000256" key="43">
    <source>
        <dbReference type="ARBA" id="ARBA00048939"/>
    </source>
</evidence>
<evidence type="ECO:0000256" key="13">
    <source>
        <dbReference type="ARBA" id="ARBA00023098"/>
    </source>
</evidence>
<evidence type="ECO:0000256" key="38">
    <source>
        <dbReference type="ARBA" id="ARBA00048613"/>
    </source>
</evidence>
<comment type="catalytic activity">
    <reaction evidence="27">
        <text>1-(9Z-octadecenoyl)-glycerol + H2O = glycerol + (9Z)-octadecenoate + H(+)</text>
        <dbReference type="Rhea" id="RHEA:38487"/>
        <dbReference type="ChEBI" id="CHEBI:15377"/>
        <dbReference type="ChEBI" id="CHEBI:15378"/>
        <dbReference type="ChEBI" id="CHEBI:17754"/>
        <dbReference type="ChEBI" id="CHEBI:30823"/>
        <dbReference type="ChEBI" id="CHEBI:75342"/>
    </reaction>
    <physiologicalReaction direction="left-to-right" evidence="27">
        <dbReference type="Rhea" id="RHEA:38488"/>
    </physiologicalReaction>
</comment>
<keyword evidence="11" id="KW-0378">Hydrolase</keyword>
<keyword evidence="8" id="KW-0812">Transmembrane</keyword>
<dbReference type="GO" id="GO:0004622">
    <property type="term" value="F:phosphatidylcholine lysophospholipase activity"/>
    <property type="evidence" value="ECO:0007669"/>
    <property type="project" value="UniProtKB-EC"/>
</dbReference>
<dbReference type="Gene3D" id="3.40.50.1110">
    <property type="entry name" value="SGNH hydrolase"/>
    <property type="match status" value="1"/>
</dbReference>
<dbReference type="EC" id="3.1.1.5" evidence="3"/>
<keyword evidence="7" id="KW-1003">Cell membrane</keyword>
<dbReference type="EMBL" id="CAIIXF020000010">
    <property type="protein sequence ID" value="CAH1797469.1"/>
    <property type="molecule type" value="Genomic_DNA"/>
</dbReference>
<comment type="similarity">
    <text evidence="2">Belongs to the 'GDSL' lipolytic enzyme family. Phospholipase B1 subfamily.</text>
</comment>
<comment type="catalytic activity">
    <reaction evidence="32">
        <text>1,2-di-(9Z-octadecenoyl)-sn-glycero-3-phosphocholine + H2O = 1-(9Z-octadecenoyl)-sn-glycero-3-phosphocholine + (9Z)-octadecenoate + H(+)</text>
        <dbReference type="Rhea" id="RHEA:40923"/>
        <dbReference type="ChEBI" id="CHEBI:15377"/>
        <dbReference type="ChEBI" id="CHEBI:15378"/>
        <dbReference type="ChEBI" id="CHEBI:28610"/>
        <dbReference type="ChEBI" id="CHEBI:30823"/>
        <dbReference type="ChEBI" id="CHEBI:74669"/>
    </reaction>
    <physiologicalReaction direction="left-to-right" evidence="32">
        <dbReference type="Rhea" id="RHEA:40924"/>
    </physiologicalReaction>
</comment>
<comment type="catalytic activity">
    <reaction evidence="33">
        <text>1,2-dihexadecanoyl-sn-glycero-3-phosphocholine + H2O = 1-hexadecanoyl-sn-glycero-3-phosphocholine + hexadecanoate + H(+)</text>
        <dbReference type="Rhea" id="RHEA:41223"/>
        <dbReference type="ChEBI" id="CHEBI:7896"/>
        <dbReference type="ChEBI" id="CHEBI:15377"/>
        <dbReference type="ChEBI" id="CHEBI:15378"/>
        <dbReference type="ChEBI" id="CHEBI:72998"/>
        <dbReference type="ChEBI" id="CHEBI:72999"/>
    </reaction>
    <physiologicalReaction direction="left-to-right" evidence="33">
        <dbReference type="Rhea" id="RHEA:41224"/>
    </physiologicalReaction>
</comment>
<dbReference type="GO" id="GO:0016324">
    <property type="term" value="C:apical plasma membrane"/>
    <property type="evidence" value="ECO:0007669"/>
    <property type="project" value="UniProtKB-SubCell"/>
</dbReference>
<gene>
    <name evidence="48" type="ORF">OFUS_LOCUS21746</name>
</gene>
<dbReference type="EC" id="3.1.1.3" evidence="5"/>
<evidence type="ECO:0000256" key="30">
    <source>
        <dbReference type="ARBA" id="ARBA00048015"/>
    </source>
</evidence>
<dbReference type="InterPro" id="IPR001087">
    <property type="entry name" value="GDSL"/>
</dbReference>
<evidence type="ECO:0000256" key="32">
    <source>
        <dbReference type="ARBA" id="ARBA00048058"/>
    </source>
</evidence>
<evidence type="ECO:0000256" key="14">
    <source>
        <dbReference type="ARBA" id="ARBA00023136"/>
    </source>
</evidence>
<evidence type="ECO:0000256" key="21">
    <source>
        <dbReference type="ARBA" id="ARBA00031182"/>
    </source>
</evidence>
<evidence type="ECO:0000256" key="27">
    <source>
        <dbReference type="ARBA" id="ARBA00047438"/>
    </source>
</evidence>
<evidence type="ECO:0000256" key="15">
    <source>
        <dbReference type="ARBA" id="ARBA00023180"/>
    </source>
</evidence>
<protein>
    <recommendedName>
        <fullName evidence="6">Phospholipase B1, membrane-associated</fullName>
        <ecNumber evidence="5">3.1.1.3</ecNumber>
        <ecNumber evidence="4">3.1.1.4</ecNumber>
        <ecNumber evidence="3">3.1.1.5</ecNumber>
    </recommendedName>
    <alternativeName>
        <fullName evidence="20">Lysophospholipase</fullName>
    </alternativeName>
    <alternativeName>
        <fullName evidence="21">Phospholipase A2</fullName>
    </alternativeName>
    <alternativeName>
        <fullName evidence="23">Phospholipase B/lipase</fullName>
    </alternativeName>
    <alternativeName>
        <fullName evidence="22">Triacylglycerol lipase</fullName>
    </alternativeName>
</protein>
<proteinExistence type="inferred from homology"/>
<comment type="catalytic activity">
    <reaction evidence="25">
        <text>1-hexadecanoyl-2-(9Z)-octadecenoyl-3-octadecanoyl-sn-glycerol + H2O = 2-(9Z-octadecenoyl)-3-octadecanoyl-sn-glycerol + hexadecanoate + H(+)</text>
        <dbReference type="Rhea" id="RHEA:41107"/>
        <dbReference type="ChEBI" id="CHEBI:7896"/>
        <dbReference type="ChEBI" id="CHEBI:15377"/>
        <dbReference type="ChEBI" id="CHEBI:15378"/>
        <dbReference type="ChEBI" id="CHEBI:75558"/>
        <dbReference type="ChEBI" id="CHEBI:77623"/>
    </reaction>
    <physiologicalReaction direction="left-to-right" evidence="25">
        <dbReference type="Rhea" id="RHEA:41108"/>
    </physiologicalReaction>
</comment>
<evidence type="ECO:0000256" key="5">
    <source>
        <dbReference type="ARBA" id="ARBA00013279"/>
    </source>
</evidence>
<evidence type="ECO:0000256" key="34">
    <source>
        <dbReference type="ARBA" id="ARBA00048362"/>
    </source>
</evidence>
<evidence type="ECO:0000256" key="31">
    <source>
        <dbReference type="ARBA" id="ARBA00048049"/>
    </source>
</evidence>
<dbReference type="PANTHER" id="PTHR21325:SF31">
    <property type="entry name" value="GH22081P-RELATED"/>
    <property type="match status" value="1"/>
</dbReference>
<evidence type="ECO:0000256" key="4">
    <source>
        <dbReference type="ARBA" id="ARBA00013278"/>
    </source>
</evidence>
<comment type="catalytic activity">
    <reaction evidence="39">
        <text>1-hexadecanoyl-sn-glycero-3-phosphocholine + H2O = sn-glycerol 3-phosphocholine + hexadecanoate + H(+)</text>
        <dbReference type="Rhea" id="RHEA:40435"/>
        <dbReference type="ChEBI" id="CHEBI:7896"/>
        <dbReference type="ChEBI" id="CHEBI:15377"/>
        <dbReference type="ChEBI" id="CHEBI:15378"/>
        <dbReference type="ChEBI" id="CHEBI:16870"/>
        <dbReference type="ChEBI" id="CHEBI:72998"/>
    </reaction>
    <physiologicalReaction direction="left-to-right" evidence="39">
        <dbReference type="Rhea" id="RHEA:40436"/>
    </physiologicalReaction>
</comment>
<evidence type="ECO:0000256" key="42">
    <source>
        <dbReference type="ARBA" id="ARBA00048872"/>
    </source>
</evidence>
<comment type="catalytic activity">
    <reaction evidence="30">
        <text>1-hexadecanoyl-2-(9Z-octadecenoyl)-sn-glycero-3-phospho-(1'-sn-glycerol) + H2O = 1-hexadecanoyl-sn-glycero-3-phospho-(1'-sn-glycerol) + (9Z)-octadecenoate + H(+)</text>
        <dbReference type="Rhea" id="RHEA:40919"/>
        <dbReference type="ChEBI" id="CHEBI:15377"/>
        <dbReference type="ChEBI" id="CHEBI:15378"/>
        <dbReference type="ChEBI" id="CHEBI:30823"/>
        <dbReference type="ChEBI" id="CHEBI:72841"/>
        <dbReference type="ChEBI" id="CHEBI:75158"/>
    </reaction>
    <physiologicalReaction direction="left-to-right" evidence="30">
        <dbReference type="Rhea" id="RHEA:40920"/>
    </physiologicalReaction>
</comment>
<comment type="catalytic activity">
    <reaction evidence="43">
        <text>1-hexadecanoyl-2-(9Z)-octadecenoyl-3-octadecanoyl-sn-glycerol + H2O = 1-hexadecanoyl-3-octadecanoyl-sn-glycerol + (9Z)-octadecenoate + H(+)</text>
        <dbReference type="Rhea" id="RHEA:41103"/>
        <dbReference type="ChEBI" id="CHEBI:15377"/>
        <dbReference type="ChEBI" id="CHEBI:15378"/>
        <dbReference type="ChEBI" id="CHEBI:30823"/>
        <dbReference type="ChEBI" id="CHEBI:77623"/>
        <dbReference type="ChEBI" id="CHEBI:77624"/>
    </reaction>
    <physiologicalReaction direction="left-to-right" evidence="43">
        <dbReference type="Rhea" id="RHEA:41104"/>
    </physiologicalReaction>
</comment>
<feature type="signal peptide" evidence="47">
    <location>
        <begin position="1"/>
        <end position="17"/>
    </location>
</feature>
<dbReference type="GO" id="GO:0006644">
    <property type="term" value="P:phospholipid metabolic process"/>
    <property type="evidence" value="ECO:0007669"/>
    <property type="project" value="TreeGrafter"/>
</dbReference>
<evidence type="ECO:0000256" key="20">
    <source>
        <dbReference type="ARBA" id="ARBA00029723"/>
    </source>
</evidence>
<dbReference type="AlphaFoldDB" id="A0A8S4PXK2"/>
<evidence type="ECO:0000256" key="7">
    <source>
        <dbReference type="ARBA" id="ARBA00022475"/>
    </source>
</evidence>
<evidence type="ECO:0000256" key="41">
    <source>
        <dbReference type="ARBA" id="ARBA00048869"/>
    </source>
</evidence>
<evidence type="ECO:0000256" key="1">
    <source>
        <dbReference type="ARBA" id="ARBA00004247"/>
    </source>
</evidence>
<evidence type="ECO:0000256" key="18">
    <source>
        <dbReference type="ARBA" id="ARBA00023408"/>
    </source>
</evidence>
<dbReference type="CDD" id="cd01824">
    <property type="entry name" value="Phospholipase_B_like"/>
    <property type="match status" value="1"/>
</dbReference>